<dbReference type="Proteomes" id="UP000701853">
    <property type="component" value="Chromosome 10"/>
</dbReference>
<dbReference type="OrthoDB" id="998188at2759"/>
<dbReference type="AlphaFoldDB" id="A0A8J5YI63"/>
<comment type="caution">
    <text evidence="1">The sequence shown here is derived from an EMBL/GenBank/DDBJ whole genome shotgun (WGS) entry which is preliminary data.</text>
</comment>
<gene>
    <name evidence="1" type="ORF">CXB51_024716</name>
</gene>
<organism evidence="1 2">
    <name type="scientific">Gossypium anomalum</name>
    <dbReference type="NCBI Taxonomy" id="47600"/>
    <lineage>
        <taxon>Eukaryota</taxon>
        <taxon>Viridiplantae</taxon>
        <taxon>Streptophyta</taxon>
        <taxon>Embryophyta</taxon>
        <taxon>Tracheophyta</taxon>
        <taxon>Spermatophyta</taxon>
        <taxon>Magnoliopsida</taxon>
        <taxon>eudicotyledons</taxon>
        <taxon>Gunneridae</taxon>
        <taxon>Pentapetalae</taxon>
        <taxon>rosids</taxon>
        <taxon>malvids</taxon>
        <taxon>Malvales</taxon>
        <taxon>Malvaceae</taxon>
        <taxon>Malvoideae</taxon>
        <taxon>Gossypium</taxon>
    </lineage>
</organism>
<dbReference type="EMBL" id="JAHUZN010000010">
    <property type="protein sequence ID" value="KAG8480331.1"/>
    <property type="molecule type" value="Genomic_DNA"/>
</dbReference>
<accession>A0A8J5YI63</accession>
<proteinExistence type="predicted"/>
<evidence type="ECO:0000313" key="2">
    <source>
        <dbReference type="Proteomes" id="UP000701853"/>
    </source>
</evidence>
<protein>
    <recommendedName>
        <fullName evidence="3">RNase H type-1 domain-containing protein</fullName>
    </recommendedName>
</protein>
<evidence type="ECO:0000313" key="1">
    <source>
        <dbReference type="EMBL" id="KAG8480331.1"/>
    </source>
</evidence>
<sequence length="227" mass="25788">MMVGTCELNDEVEDRIVFIHDKGGVFSVTKLSQLLAYDGMEAVEFPFDRIWSLKVPPKLTGIQKSSWLLVIAALCWTIWLAQNEKDDWWGRPKDCRSGRKLGRDRDCVWDPPLAGWLKFNVVGVVVEEVAGCGGVLSDEKGVVSALFLVNVKVNVPLIVEFELSSVSDWLKYRRLRPWSVRKLFADIERGLRHLVETKFVVTNSQKNGMANSLASAELSRNHFFKVY</sequence>
<evidence type="ECO:0008006" key="3">
    <source>
        <dbReference type="Google" id="ProtNLM"/>
    </source>
</evidence>
<reference evidence="1 2" key="1">
    <citation type="journal article" date="2021" name="bioRxiv">
        <title>The Gossypium anomalum genome as a resource for cotton improvement and evolutionary analysis of hybrid incompatibility.</title>
        <authorList>
            <person name="Grover C.E."/>
            <person name="Yuan D."/>
            <person name="Arick M.A."/>
            <person name="Miller E.R."/>
            <person name="Hu G."/>
            <person name="Peterson D.G."/>
            <person name="Wendel J.F."/>
            <person name="Udall J.A."/>
        </authorList>
    </citation>
    <scope>NUCLEOTIDE SEQUENCE [LARGE SCALE GENOMIC DNA]</scope>
    <source>
        <strain evidence="1">JFW-Udall</strain>
        <tissue evidence="1">Leaf</tissue>
    </source>
</reference>
<keyword evidence="2" id="KW-1185">Reference proteome</keyword>
<name>A0A8J5YI63_9ROSI</name>